<accession>A0ACD5GVK5</accession>
<evidence type="ECO:0000313" key="1">
    <source>
        <dbReference type="EMBL" id="XPM65008.1"/>
    </source>
</evidence>
<sequence length="113" mass="12973">MRDDTGKPVRMLGGMTDVSDLKRTELALRESEARLKLGMEIARMGWWDWDITSDRCFYSEQARVVFSLPPGNYHASYRDFIDCVHPEDREGAIAAIHQAVEAGMSYNIEFRTI</sequence>
<keyword evidence="2" id="KW-1185">Reference proteome</keyword>
<organism evidence="1 2">
    <name type="scientific">Desertifilum tharense IPPAS B-1220</name>
    <dbReference type="NCBI Taxonomy" id="1781255"/>
    <lineage>
        <taxon>Bacteria</taxon>
        <taxon>Bacillati</taxon>
        <taxon>Cyanobacteriota</taxon>
        <taxon>Cyanophyceae</taxon>
        <taxon>Desertifilales</taxon>
        <taxon>Desertifilaceae</taxon>
        <taxon>Desertifilum</taxon>
    </lineage>
</organism>
<protein>
    <submittedName>
        <fullName evidence="1">PAS domain-containing protein</fullName>
    </submittedName>
</protein>
<gene>
    <name evidence="1" type="ORF">BH720_003810</name>
</gene>
<evidence type="ECO:0000313" key="2">
    <source>
        <dbReference type="Proteomes" id="UP000095472"/>
    </source>
</evidence>
<proteinExistence type="predicted"/>
<dbReference type="Proteomes" id="UP000095472">
    <property type="component" value="Chromosome"/>
</dbReference>
<reference evidence="1 2" key="1">
    <citation type="journal article" date="2016" name="Genome Announc.">
        <title>Draft Genome Sequence of the Thermotolerant Cyanobacterium Desertifilum sp. IPPAS B-1220.</title>
        <authorList>
            <person name="Mironov K.S."/>
            <person name="Sinetova M.A."/>
            <person name="Bolatkhan K."/>
            <person name="Zayadan B.K."/>
            <person name="Ustinova V.V."/>
            <person name="Kupriyanova E.V."/>
            <person name="Skrypnik A.N."/>
            <person name="Gogoleva N.E."/>
            <person name="Gogolev Y.V."/>
            <person name="Los D.A."/>
        </authorList>
    </citation>
    <scope>NUCLEOTIDE SEQUENCE [LARGE SCALE GENOMIC DNA]</scope>
    <source>
        <strain evidence="1 2">IPPAS B-1220</strain>
    </source>
</reference>
<name>A0ACD5GVK5_9CYAN</name>
<dbReference type="EMBL" id="CP182909">
    <property type="protein sequence ID" value="XPM65008.1"/>
    <property type="molecule type" value="Genomic_DNA"/>
</dbReference>